<name>A0A4Q2SDG1_9ACTN</name>
<comment type="caution">
    <text evidence="1">The sequence shown here is derived from an EMBL/GenBank/DDBJ whole genome shotgun (WGS) entry which is preliminary data.</text>
</comment>
<sequence length="223" mass="24215">MKTEYHAFVDGDVGRCGAILRHVEPRRMRTRTVFRMGEDAPVYLVDHLVDHDGDVRRWSRFTYESPGSESQHSGTRDTDGTVHVDGTLAPELADAVGGYGEHLVVAQMLGGDEDTVAYVQFDESEPGEDPQTAELHKRGFEATELLDGSTVNAERVQLVLAGRFSNAHWSVDGVVVKSDWCGAQSFVVDDLDALCAGLDSEVVGRITEFAAQRVGEAGGGFTS</sequence>
<gene>
    <name evidence="1" type="ORF">EUA07_07850</name>
</gene>
<evidence type="ECO:0000313" key="1">
    <source>
        <dbReference type="EMBL" id="RYC03043.1"/>
    </source>
</evidence>
<organism evidence="1 2">
    <name type="scientific">Nocardioides ganghwensis</name>
    <dbReference type="NCBI Taxonomy" id="252230"/>
    <lineage>
        <taxon>Bacteria</taxon>
        <taxon>Bacillati</taxon>
        <taxon>Actinomycetota</taxon>
        <taxon>Actinomycetes</taxon>
        <taxon>Propionibacteriales</taxon>
        <taxon>Nocardioidaceae</taxon>
        <taxon>Nocardioides</taxon>
    </lineage>
</organism>
<proteinExistence type="predicted"/>
<dbReference type="AlphaFoldDB" id="A0A4Q2SDG1"/>
<dbReference type="RefSeq" id="WP_129454506.1">
    <property type="nucleotide sequence ID" value="NZ_JACXYX010000010.1"/>
</dbReference>
<accession>A0A4Q2SDG1</accession>
<protein>
    <submittedName>
        <fullName evidence="1">Uncharacterized protein</fullName>
    </submittedName>
</protein>
<keyword evidence="2" id="KW-1185">Reference proteome</keyword>
<reference evidence="1 2" key="1">
    <citation type="submission" date="2019-01" db="EMBL/GenBank/DDBJ databases">
        <title>Novel species of Nocardioides.</title>
        <authorList>
            <person name="Liu Q."/>
            <person name="Xin Y.-H."/>
        </authorList>
    </citation>
    <scope>NUCLEOTIDE SEQUENCE [LARGE SCALE GENOMIC DNA]</scope>
    <source>
        <strain evidence="1 2">CGMCC 4.6875</strain>
    </source>
</reference>
<evidence type="ECO:0000313" key="2">
    <source>
        <dbReference type="Proteomes" id="UP000293291"/>
    </source>
</evidence>
<dbReference type="OrthoDB" id="4964379at2"/>
<dbReference type="EMBL" id="SDWU01000007">
    <property type="protein sequence ID" value="RYC03043.1"/>
    <property type="molecule type" value="Genomic_DNA"/>
</dbReference>
<dbReference type="Proteomes" id="UP000293291">
    <property type="component" value="Unassembled WGS sequence"/>
</dbReference>